<dbReference type="AlphaFoldDB" id="A0A3M8LFE4"/>
<dbReference type="GO" id="GO:0003700">
    <property type="term" value="F:DNA-binding transcription factor activity"/>
    <property type="evidence" value="ECO:0007669"/>
    <property type="project" value="InterPro"/>
</dbReference>
<keyword evidence="2" id="KW-0238">DNA-binding</keyword>
<dbReference type="SMART" id="SM00345">
    <property type="entry name" value="HTH_GNTR"/>
    <property type="match status" value="1"/>
</dbReference>
<keyword evidence="3" id="KW-0804">Transcription</keyword>
<proteinExistence type="predicted"/>
<dbReference type="Gene3D" id="1.10.10.10">
    <property type="entry name" value="Winged helix-like DNA-binding domain superfamily/Winged helix DNA-binding domain"/>
    <property type="match status" value="1"/>
</dbReference>
<dbReference type="GO" id="GO:0003677">
    <property type="term" value="F:DNA binding"/>
    <property type="evidence" value="ECO:0007669"/>
    <property type="project" value="UniProtKB-KW"/>
</dbReference>
<dbReference type="OrthoDB" id="4307011at2"/>
<dbReference type="PROSITE" id="PS50949">
    <property type="entry name" value="HTH_GNTR"/>
    <property type="match status" value="1"/>
</dbReference>
<dbReference type="Pfam" id="PF00392">
    <property type="entry name" value="GntR"/>
    <property type="match status" value="1"/>
</dbReference>
<gene>
    <name evidence="5" type="ORF">EEJ31_06615</name>
</gene>
<evidence type="ECO:0000256" key="2">
    <source>
        <dbReference type="ARBA" id="ARBA00023125"/>
    </source>
</evidence>
<keyword evidence="1" id="KW-0805">Transcription regulation</keyword>
<keyword evidence="6" id="KW-1185">Reference proteome</keyword>
<dbReference type="Proteomes" id="UP000279859">
    <property type="component" value="Unassembled WGS sequence"/>
</dbReference>
<dbReference type="PANTHER" id="PTHR38445">
    <property type="entry name" value="HTH-TYPE TRANSCRIPTIONAL REPRESSOR YTRA"/>
    <property type="match status" value="1"/>
</dbReference>
<dbReference type="RefSeq" id="WP_123045516.1">
    <property type="nucleotide sequence ID" value="NZ_RDSR01000008.1"/>
</dbReference>
<evidence type="ECO:0000259" key="4">
    <source>
        <dbReference type="PROSITE" id="PS50949"/>
    </source>
</evidence>
<organism evidence="5 6">
    <name type="scientific">Cryobacterium tepidiphilum</name>
    <dbReference type="NCBI Taxonomy" id="2486026"/>
    <lineage>
        <taxon>Bacteria</taxon>
        <taxon>Bacillati</taxon>
        <taxon>Actinomycetota</taxon>
        <taxon>Actinomycetes</taxon>
        <taxon>Micrococcales</taxon>
        <taxon>Microbacteriaceae</taxon>
        <taxon>Cryobacterium</taxon>
    </lineage>
</organism>
<evidence type="ECO:0000313" key="5">
    <source>
        <dbReference type="EMBL" id="RNE63639.1"/>
    </source>
</evidence>
<dbReference type="EMBL" id="RDSR01000008">
    <property type="protein sequence ID" value="RNE63639.1"/>
    <property type="molecule type" value="Genomic_DNA"/>
</dbReference>
<sequence>MIIALSGSAPPAEQIRDQIRGLVASGRLAGDERLPSVRQLAKDLGVAPGTVAKAYKTLEAEGYLVTRTGGGTRISRSAATTPRSVLEAARQLVDTSTRAGTSLADTIRILRAIWPQQEVQSETPETFNAR</sequence>
<evidence type="ECO:0000256" key="1">
    <source>
        <dbReference type="ARBA" id="ARBA00023015"/>
    </source>
</evidence>
<dbReference type="SUPFAM" id="SSF46785">
    <property type="entry name" value="Winged helix' DNA-binding domain"/>
    <property type="match status" value="1"/>
</dbReference>
<name>A0A3M8LFE4_9MICO</name>
<evidence type="ECO:0000313" key="6">
    <source>
        <dbReference type="Proteomes" id="UP000279859"/>
    </source>
</evidence>
<protein>
    <submittedName>
        <fullName evidence="5">GntR family transcriptional regulator</fullName>
    </submittedName>
</protein>
<evidence type="ECO:0000256" key="3">
    <source>
        <dbReference type="ARBA" id="ARBA00023163"/>
    </source>
</evidence>
<dbReference type="PRINTS" id="PR00035">
    <property type="entry name" value="HTHGNTR"/>
</dbReference>
<dbReference type="InterPro" id="IPR036390">
    <property type="entry name" value="WH_DNA-bd_sf"/>
</dbReference>
<feature type="domain" description="HTH gntR-type" evidence="4">
    <location>
        <begin position="9"/>
        <end position="77"/>
    </location>
</feature>
<dbReference type="PANTHER" id="PTHR38445:SF9">
    <property type="entry name" value="HTH-TYPE TRANSCRIPTIONAL REPRESSOR YTRA"/>
    <property type="match status" value="1"/>
</dbReference>
<accession>A0A3M8LFE4</accession>
<comment type="caution">
    <text evidence="5">The sequence shown here is derived from an EMBL/GenBank/DDBJ whole genome shotgun (WGS) entry which is preliminary data.</text>
</comment>
<reference evidence="5 6" key="1">
    <citation type="submission" date="2018-11" db="EMBL/GenBank/DDBJ databases">
        <title>Cryobacterium sp. nov., isolated from rhizosphere soil of lettuce.</title>
        <authorList>
            <person name="Wang Y."/>
        </authorList>
    </citation>
    <scope>NUCLEOTIDE SEQUENCE [LARGE SCALE GENOMIC DNA]</scope>
    <source>
        <strain evidence="5 6">NEAU-85</strain>
    </source>
</reference>
<dbReference type="InterPro" id="IPR000524">
    <property type="entry name" value="Tscrpt_reg_HTH_GntR"/>
</dbReference>
<dbReference type="InterPro" id="IPR036388">
    <property type="entry name" value="WH-like_DNA-bd_sf"/>
</dbReference>
<dbReference type="CDD" id="cd07377">
    <property type="entry name" value="WHTH_GntR"/>
    <property type="match status" value="1"/>
</dbReference>